<reference evidence="2 3" key="1">
    <citation type="submission" date="2017-11" db="EMBL/GenBank/DDBJ databases">
        <title>Genomic Encyclopedia of Archaeal and Bacterial Type Strains, Phase II (KMG-II): From Individual Species to Whole Genera.</title>
        <authorList>
            <person name="Goeker M."/>
        </authorList>
    </citation>
    <scope>NUCLEOTIDE SEQUENCE [LARGE SCALE GENOMIC DNA]</scope>
    <source>
        <strain evidence="2 3">DSM 25625</strain>
    </source>
</reference>
<dbReference type="InterPro" id="IPR029058">
    <property type="entry name" value="AB_hydrolase_fold"/>
</dbReference>
<evidence type="ECO:0000313" key="3">
    <source>
        <dbReference type="Proteomes" id="UP000230161"/>
    </source>
</evidence>
<dbReference type="OrthoDB" id="9806902at2"/>
<keyword evidence="2" id="KW-0378">Hydrolase</keyword>
<proteinExistence type="predicted"/>
<accession>A0A2M9C3P6</accession>
<evidence type="ECO:0000313" key="2">
    <source>
        <dbReference type="EMBL" id="PJJ65132.1"/>
    </source>
</evidence>
<comment type="caution">
    <text evidence="2">The sequence shown here is derived from an EMBL/GenBank/DDBJ whole genome shotgun (WGS) entry which is preliminary data.</text>
</comment>
<protein>
    <submittedName>
        <fullName evidence="2">Alpha-beta hydrolase superfamily lysophospholipase</fullName>
    </submittedName>
</protein>
<evidence type="ECO:0000259" key="1">
    <source>
        <dbReference type="Pfam" id="PF12146"/>
    </source>
</evidence>
<feature type="domain" description="Serine aminopeptidase S33" evidence="1">
    <location>
        <begin position="21"/>
        <end position="262"/>
    </location>
</feature>
<dbReference type="InterPro" id="IPR051044">
    <property type="entry name" value="MAG_DAG_Lipase"/>
</dbReference>
<dbReference type="Pfam" id="PF12146">
    <property type="entry name" value="Hydrolase_4"/>
    <property type="match status" value="1"/>
</dbReference>
<dbReference type="Proteomes" id="UP000230161">
    <property type="component" value="Unassembled WGS sequence"/>
</dbReference>
<dbReference type="EMBL" id="PGFB01000001">
    <property type="protein sequence ID" value="PJJ65132.1"/>
    <property type="molecule type" value="Genomic_DNA"/>
</dbReference>
<sequence>MPQFTDEHGVVVSYYVWDVPEPKGIVQLVHGLGDHATRYGALAAALNAVGYSVFADDHRGHGQTGLDQYGGDHSRLGQLGPGGLGAAVDDVHELSRIARECHPGIPLILLGHSWGSLMAQIIANRWSSDYDAIVLTGTAYRMPGSMAAGDFNKRHKSLGTTGYEWLSRDPEVSAAFLDDPLTFYADALKLFGVRDGLKLFGRPAKDLPTGLPVLIMIGDEDPLGGVASVRRLADAYRRRSGLTDVTVIVYPQARHEIFNETNRDEVVADLISWLDAHAAP</sequence>
<dbReference type="AlphaFoldDB" id="A0A2M9C3P6"/>
<dbReference type="InterPro" id="IPR022742">
    <property type="entry name" value="Hydrolase_4"/>
</dbReference>
<dbReference type="SUPFAM" id="SSF53474">
    <property type="entry name" value="alpha/beta-Hydrolases"/>
    <property type="match status" value="1"/>
</dbReference>
<name>A0A2M9C3P6_9MICO</name>
<dbReference type="GO" id="GO:0016787">
    <property type="term" value="F:hydrolase activity"/>
    <property type="evidence" value="ECO:0007669"/>
    <property type="project" value="UniProtKB-KW"/>
</dbReference>
<organism evidence="2 3">
    <name type="scientific">Compostimonas suwonensis</name>
    <dbReference type="NCBI Taxonomy" id="1048394"/>
    <lineage>
        <taxon>Bacteria</taxon>
        <taxon>Bacillati</taxon>
        <taxon>Actinomycetota</taxon>
        <taxon>Actinomycetes</taxon>
        <taxon>Micrococcales</taxon>
        <taxon>Microbacteriaceae</taxon>
        <taxon>Compostimonas</taxon>
    </lineage>
</organism>
<keyword evidence="3" id="KW-1185">Reference proteome</keyword>
<dbReference type="PANTHER" id="PTHR11614">
    <property type="entry name" value="PHOSPHOLIPASE-RELATED"/>
    <property type="match status" value="1"/>
</dbReference>
<dbReference type="Gene3D" id="3.40.50.1820">
    <property type="entry name" value="alpha/beta hydrolase"/>
    <property type="match status" value="1"/>
</dbReference>
<gene>
    <name evidence="2" type="ORF">CLV54_0161</name>
</gene>
<dbReference type="RefSeq" id="WP_100343058.1">
    <property type="nucleotide sequence ID" value="NZ_PGFB01000001.1"/>
</dbReference>